<sequence>MTIPFRRQDIAKAFGFDLCDTQSSVDSNRNRPPPRDPQATAQSLPTNETSTKSAFLALPAEIRLQIYDLLLVSRFNREQNPSWGVGNTCQKLVILHMIQAPQYRTMEPAILRTCKQIYNEAISILYSGNVFNLSEPKQMFRLMTQIGPTKVKLLRSLDMWIPWMADLLPWLTLLNALSKEATGLKHIELGWGADSEFPWMLKRGAKERGLGDNVFFIRALAKIQGLENIHIKGHYAKPWPSYLMAKTGAQVHAECGQYHQQEVDDDAEDIQFIQELNKRNLLNFREYQEGTEDLVP</sequence>
<dbReference type="Proteomes" id="UP001220324">
    <property type="component" value="Unassembled WGS sequence"/>
</dbReference>
<gene>
    <name evidence="3" type="ORF">N7494_001758</name>
</gene>
<feature type="compositionally biased region" description="Polar residues" evidence="1">
    <location>
        <begin position="39"/>
        <end position="48"/>
    </location>
</feature>
<keyword evidence="4" id="KW-1185">Reference proteome</keyword>
<feature type="domain" description="DUF7730" evidence="2">
    <location>
        <begin position="51"/>
        <end position="159"/>
    </location>
</feature>
<feature type="region of interest" description="Disordered" evidence="1">
    <location>
        <begin position="22"/>
        <end position="48"/>
    </location>
</feature>
<protein>
    <recommendedName>
        <fullName evidence="2">DUF7730 domain-containing protein</fullName>
    </recommendedName>
</protein>
<dbReference type="AlphaFoldDB" id="A0AAD6D4S4"/>
<evidence type="ECO:0000313" key="3">
    <source>
        <dbReference type="EMBL" id="KAJ5552380.1"/>
    </source>
</evidence>
<proteinExistence type="predicted"/>
<dbReference type="Pfam" id="PF24864">
    <property type="entry name" value="DUF7730"/>
    <property type="match status" value="1"/>
</dbReference>
<dbReference type="PANTHER" id="PTHR38790">
    <property type="entry name" value="2EXR DOMAIN-CONTAINING PROTEIN-RELATED"/>
    <property type="match status" value="1"/>
</dbReference>
<evidence type="ECO:0000313" key="4">
    <source>
        <dbReference type="Proteomes" id="UP001220324"/>
    </source>
</evidence>
<name>A0AAD6D4S4_9EURO</name>
<comment type="caution">
    <text evidence="3">The sequence shown here is derived from an EMBL/GenBank/DDBJ whole genome shotgun (WGS) entry which is preliminary data.</text>
</comment>
<evidence type="ECO:0000259" key="2">
    <source>
        <dbReference type="Pfam" id="PF24864"/>
    </source>
</evidence>
<reference evidence="3 4" key="1">
    <citation type="journal article" date="2023" name="IMA Fungus">
        <title>Comparative genomic study of the Penicillium genus elucidates a diverse pangenome and 15 lateral gene transfer events.</title>
        <authorList>
            <person name="Petersen C."/>
            <person name="Sorensen T."/>
            <person name="Nielsen M.R."/>
            <person name="Sondergaard T.E."/>
            <person name="Sorensen J.L."/>
            <person name="Fitzpatrick D.A."/>
            <person name="Frisvad J.C."/>
            <person name="Nielsen K.L."/>
        </authorList>
    </citation>
    <scope>NUCLEOTIDE SEQUENCE [LARGE SCALE GENOMIC DNA]</scope>
    <source>
        <strain evidence="3 4">IBT 35679</strain>
    </source>
</reference>
<accession>A0AAD6D4S4</accession>
<evidence type="ECO:0000256" key="1">
    <source>
        <dbReference type="SAM" id="MobiDB-lite"/>
    </source>
</evidence>
<dbReference type="InterPro" id="IPR056632">
    <property type="entry name" value="DUF7730"/>
</dbReference>
<organism evidence="3 4">
    <name type="scientific">Penicillium frequentans</name>
    <dbReference type="NCBI Taxonomy" id="3151616"/>
    <lineage>
        <taxon>Eukaryota</taxon>
        <taxon>Fungi</taxon>
        <taxon>Dikarya</taxon>
        <taxon>Ascomycota</taxon>
        <taxon>Pezizomycotina</taxon>
        <taxon>Eurotiomycetes</taxon>
        <taxon>Eurotiomycetidae</taxon>
        <taxon>Eurotiales</taxon>
        <taxon>Aspergillaceae</taxon>
        <taxon>Penicillium</taxon>
    </lineage>
</organism>
<dbReference type="EMBL" id="JAQIZZ010000002">
    <property type="protein sequence ID" value="KAJ5552380.1"/>
    <property type="molecule type" value="Genomic_DNA"/>
</dbReference>